<dbReference type="Proteomes" id="UP000223325">
    <property type="component" value="Segment"/>
</dbReference>
<dbReference type="Proteomes" id="UP000224445">
    <property type="component" value="Segment"/>
</dbReference>
<sequence length="95" mass="11252">MTELPVDFVHDAPEGYSYEVEEFKRNVVSIWLLHHQIFSYTSDPVRTIWGFYNTKKREYFAPINSKKCGSKVIITDTTPYTSMKVNRRGLELLWM</sequence>
<organism evidence="1 12">
    <name type="scientific">Cyanophage S-RIM12</name>
    <dbReference type="NCBI Taxonomy" id="1278402"/>
    <lineage>
        <taxon>Viruses</taxon>
        <taxon>Duplodnaviria</taxon>
        <taxon>Heunggongvirae</taxon>
        <taxon>Uroviricota</taxon>
        <taxon>Caudoviricetes</taxon>
        <taxon>Pantevenvirales</taxon>
        <taxon>Kyanoviridae</taxon>
        <taxon>Brizovirus</taxon>
        <taxon>Brizovirus syn33</taxon>
    </lineage>
</organism>
<evidence type="ECO:0000313" key="8">
    <source>
        <dbReference type="EMBL" id="AOO18982.1"/>
    </source>
</evidence>
<dbReference type="EMBL" id="KX349319">
    <property type="protein sequence ID" value="AOO17696.1"/>
    <property type="molecule type" value="Genomic_DNA"/>
</dbReference>
<accession>A0A1D7SNQ9</accession>
<evidence type="ECO:0000313" key="1">
    <source>
        <dbReference type="EMBL" id="AOO15335.1"/>
    </source>
</evidence>
<evidence type="ECO:0000313" key="4">
    <source>
        <dbReference type="EMBL" id="AOO16835.1"/>
    </source>
</evidence>
<dbReference type="EMBL" id="KX349326">
    <property type="protein sequence ID" value="AOO19195.1"/>
    <property type="molecule type" value="Genomic_DNA"/>
</dbReference>
<gene>
    <name evidence="2" type="ORF">Np121112_061</name>
    <name evidence="1" type="ORF">Np150310_061</name>
    <name evidence="3" type="ORF">RW040310_061</name>
    <name evidence="4" type="ORF">RW140101_062</name>
    <name evidence="5" type="ORF">RW220110_062</name>
    <name evidence="6" type="ORF">RW270310_062</name>
    <name evidence="7" type="ORF">RW281109_062</name>
    <name evidence="8" type="ORF">W1240910_062</name>
    <name evidence="9" type="ORF">WH050310_061</name>
</gene>
<evidence type="ECO:0000313" key="3">
    <source>
        <dbReference type="EMBL" id="AOO15975.1"/>
    </source>
</evidence>
<evidence type="ECO:0000313" key="11">
    <source>
        <dbReference type="Proteomes" id="UP000222490"/>
    </source>
</evidence>
<dbReference type="EMBL" id="KX349309">
    <property type="protein sequence ID" value="AOO15547.1"/>
    <property type="molecule type" value="Genomic_DNA"/>
</dbReference>
<dbReference type="EMBL" id="KX349315">
    <property type="protein sequence ID" value="AOO16835.1"/>
    <property type="molecule type" value="Genomic_DNA"/>
</dbReference>
<dbReference type="Proteomes" id="UP000221266">
    <property type="component" value="Segment"/>
</dbReference>
<name>A0A1D7SNQ9_9CAUD</name>
<dbReference type="EMBL" id="KX349325">
    <property type="protein sequence ID" value="AOO18982.1"/>
    <property type="molecule type" value="Genomic_DNA"/>
</dbReference>
<evidence type="ECO:0000313" key="10">
    <source>
        <dbReference type="Proteomes" id="UP000221266"/>
    </source>
</evidence>
<evidence type="ECO:0000313" key="12">
    <source>
        <dbReference type="Proteomes" id="UP000224341"/>
    </source>
</evidence>
<proteinExistence type="predicted"/>
<evidence type="ECO:0000313" key="6">
    <source>
        <dbReference type="EMBL" id="AOO17481.1"/>
    </source>
</evidence>
<dbReference type="Proteomes" id="UP000223861">
    <property type="component" value="Segment"/>
</dbReference>
<dbReference type="EMBL" id="KX349308">
    <property type="protein sequence ID" value="AOO15335.1"/>
    <property type="molecule type" value="Genomic_DNA"/>
</dbReference>
<evidence type="ECO:0000313" key="9">
    <source>
        <dbReference type="EMBL" id="AOO19195.1"/>
    </source>
</evidence>
<dbReference type="EMBL" id="KX349311">
    <property type="protein sequence ID" value="AOO15975.1"/>
    <property type="molecule type" value="Genomic_DNA"/>
</dbReference>
<dbReference type="EMBL" id="KX349316">
    <property type="protein sequence ID" value="AOO17050.1"/>
    <property type="molecule type" value="Genomic_DNA"/>
</dbReference>
<dbReference type="Proteomes" id="UP000225120">
    <property type="component" value="Segment"/>
</dbReference>
<evidence type="ECO:0000313" key="5">
    <source>
        <dbReference type="EMBL" id="AOO17050.1"/>
    </source>
</evidence>
<dbReference type="EMBL" id="KX349318">
    <property type="protein sequence ID" value="AOO17481.1"/>
    <property type="molecule type" value="Genomic_DNA"/>
</dbReference>
<reference evidence="10 11" key="1">
    <citation type="journal article" date="2016" name="Environ. Microbiol.">
        <title>Genomic diversification of marine cyanophages into stable ecotypes.</title>
        <authorList>
            <person name="Marston M.F."/>
            <person name="Martiny J.B."/>
        </authorList>
    </citation>
    <scope>NUCLEOTIDE SEQUENCE [LARGE SCALE GENOMIC DNA]</scope>
    <source>
        <strain evidence="1">Np_15_0310</strain>
        <strain evidence="2">Np_22_1112</strain>
        <strain evidence="3">RW_04_0310</strain>
        <strain evidence="4">RW_14_0101</strain>
        <strain evidence="5">RW_22_0110</strain>
        <strain evidence="6">RW_27_0310</strain>
        <strain evidence="7">RW_28_1109</strain>
        <strain evidence="8">W1_24_0910</strain>
        <strain evidence="9">WH_05_0310</strain>
    </source>
</reference>
<dbReference type="Proteomes" id="UP000226193">
    <property type="component" value="Segment"/>
</dbReference>
<protein>
    <submittedName>
        <fullName evidence="1">Uncharacterized protein</fullName>
    </submittedName>
</protein>
<evidence type="ECO:0000313" key="7">
    <source>
        <dbReference type="EMBL" id="AOO17696.1"/>
    </source>
</evidence>
<dbReference type="Proteomes" id="UP000224562">
    <property type="component" value="Segment"/>
</dbReference>
<dbReference type="Proteomes" id="UP000222490">
    <property type="component" value="Segment"/>
</dbReference>
<dbReference type="Proteomes" id="UP000224341">
    <property type="component" value="Segment"/>
</dbReference>
<evidence type="ECO:0000313" key="2">
    <source>
        <dbReference type="EMBL" id="AOO15547.1"/>
    </source>
</evidence>